<evidence type="ECO:0000256" key="1">
    <source>
        <dbReference type="SAM" id="MobiDB-lite"/>
    </source>
</evidence>
<proteinExistence type="predicted"/>
<evidence type="ECO:0000313" key="3">
    <source>
        <dbReference type="EMBL" id="BBX52107.1"/>
    </source>
</evidence>
<dbReference type="InterPro" id="IPR003870">
    <property type="entry name" value="DUF222"/>
</dbReference>
<keyword evidence="4" id="KW-1185">Reference proteome</keyword>
<gene>
    <name evidence="3" type="ORF">MPOR_31330</name>
</gene>
<feature type="domain" description="DUF222" evidence="2">
    <location>
        <begin position="2"/>
        <end position="133"/>
    </location>
</feature>
<organism evidence="3 4">
    <name type="scientific">Mycolicibacterium poriferae</name>
    <dbReference type="NCBI Taxonomy" id="39694"/>
    <lineage>
        <taxon>Bacteria</taxon>
        <taxon>Bacillati</taxon>
        <taxon>Actinomycetota</taxon>
        <taxon>Actinomycetes</taxon>
        <taxon>Mycobacteriales</taxon>
        <taxon>Mycobacteriaceae</taxon>
        <taxon>Mycolicibacterium</taxon>
    </lineage>
</organism>
<protein>
    <recommendedName>
        <fullName evidence="2">DUF222 domain-containing protein</fullName>
    </recommendedName>
</protein>
<dbReference type="AlphaFoldDB" id="A0A6N4VEP4"/>
<sequence length="290" mass="31657">MDAAALQARITAIAATVCDEDPRTTAQRRADACGAIGRWETSLACQCPDTQCPNRSVRDGAAQIVIHLLAEQSTLTSSSTAPGYLPGFGVQPAETVRSAARGAKLTPVRLPATAPEPGYRASAPLTDFLRWRDLTCRWPGCDAPVARCDLDHTQPWPVGLTHPSGLKHYCRAHHLIKTFYTGPLGWTDHQRPDGTIIVTAPTGHTYTTDATGGLLFPTLARPTAPLTTSTGAGPTASPHRGAMMPKRRTTRDQDRRARIDRERRHRLDINAEHERQHQAWLAATYQPPPF</sequence>
<feature type="region of interest" description="Disordered" evidence="1">
    <location>
        <begin position="222"/>
        <end position="257"/>
    </location>
</feature>
<dbReference type="Pfam" id="PF02720">
    <property type="entry name" value="DUF222"/>
    <property type="match status" value="1"/>
</dbReference>
<reference evidence="3 4" key="1">
    <citation type="journal article" date="2019" name="Emerg. Microbes Infect.">
        <title>Comprehensive subspecies identification of 175 nontuberculous mycobacteria species based on 7547 genomic profiles.</title>
        <authorList>
            <person name="Matsumoto Y."/>
            <person name="Kinjo T."/>
            <person name="Motooka D."/>
            <person name="Nabeya D."/>
            <person name="Jung N."/>
            <person name="Uechi K."/>
            <person name="Horii T."/>
            <person name="Iida T."/>
            <person name="Fujita J."/>
            <person name="Nakamura S."/>
        </authorList>
    </citation>
    <scope>NUCLEOTIDE SEQUENCE [LARGE SCALE GENOMIC DNA]</scope>
    <source>
        <strain evidence="3 4">JCM 12603</strain>
    </source>
</reference>
<evidence type="ECO:0000259" key="2">
    <source>
        <dbReference type="Pfam" id="PF02720"/>
    </source>
</evidence>
<dbReference type="KEGG" id="mpof:MPOR_31330"/>
<dbReference type="Proteomes" id="UP000466785">
    <property type="component" value="Chromosome"/>
</dbReference>
<accession>A0A6N4VEP4</accession>
<name>A0A6N4VEP4_9MYCO</name>
<dbReference type="EMBL" id="AP022570">
    <property type="protein sequence ID" value="BBX52107.1"/>
    <property type="molecule type" value="Genomic_DNA"/>
</dbReference>
<evidence type="ECO:0000313" key="4">
    <source>
        <dbReference type="Proteomes" id="UP000466785"/>
    </source>
</evidence>